<protein>
    <submittedName>
        <fullName evidence="1">Uncharacterized protein</fullName>
    </submittedName>
</protein>
<name>A0A1J5Q9S9_9ZZZZ</name>
<sequence>MPGTRARLSEILAWSWPSWIFSASTTSIDTGRSKLFCSVRVAVTTTGEFSMMFAVSTSSGESRIEGSAAIAAEQAMHPARARCSFLRGGIENLRERVRQEINVVS</sequence>
<dbReference type="AlphaFoldDB" id="A0A1J5Q9S9"/>
<organism evidence="1">
    <name type="scientific">mine drainage metagenome</name>
    <dbReference type="NCBI Taxonomy" id="410659"/>
    <lineage>
        <taxon>unclassified sequences</taxon>
        <taxon>metagenomes</taxon>
        <taxon>ecological metagenomes</taxon>
    </lineage>
</organism>
<accession>A0A1J5Q9S9</accession>
<reference evidence="1" key="1">
    <citation type="submission" date="2016-10" db="EMBL/GenBank/DDBJ databases">
        <title>Sequence of Gallionella enrichment culture.</title>
        <authorList>
            <person name="Poehlein A."/>
            <person name="Muehling M."/>
            <person name="Daniel R."/>
        </authorList>
    </citation>
    <scope>NUCLEOTIDE SEQUENCE</scope>
</reference>
<proteinExistence type="predicted"/>
<evidence type="ECO:0000313" key="1">
    <source>
        <dbReference type="EMBL" id="OIQ80144.1"/>
    </source>
</evidence>
<dbReference type="EMBL" id="MLJW01001103">
    <property type="protein sequence ID" value="OIQ80144.1"/>
    <property type="molecule type" value="Genomic_DNA"/>
</dbReference>
<comment type="caution">
    <text evidence="1">The sequence shown here is derived from an EMBL/GenBank/DDBJ whole genome shotgun (WGS) entry which is preliminary data.</text>
</comment>
<gene>
    <name evidence="1" type="ORF">GALL_381140</name>
</gene>